<feature type="compositionally biased region" description="Basic and acidic residues" evidence="1">
    <location>
        <begin position="49"/>
        <end position="60"/>
    </location>
</feature>
<feature type="region of interest" description="Disordered" evidence="1">
    <location>
        <begin position="41"/>
        <end position="60"/>
    </location>
</feature>
<evidence type="ECO:0000256" key="1">
    <source>
        <dbReference type="SAM" id="MobiDB-lite"/>
    </source>
</evidence>
<sequence length="60" mass="6618">MPILSHNTGPQHNQSAAFSESVSSVPMAMSMMVDSLVNMMQSNLPNTQHDSRSALHQDEY</sequence>
<feature type="compositionally biased region" description="Polar residues" evidence="1">
    <location>
        <begin position="1"/>
        <end position="18"/>
    </location>
</feature>
<dbReference type="EMBL" id="KF846551">
    <property type="protein sequence ID" value="AHZ34029.1"/>
    <property type="molecule type" value="Genomic_DNA"/>
</dbReference>
<reference evidence="2" key="1">
    <citation type="journal article" date="2014" name="FEMS Microbiol. Ecol.">
        <title>Development of a targeted metagenomic approach to study a genomic region involved in light harvesting in marine Synechococcus.</title>
        <authorList>
            <person name="Humily F."/>
            <person name="Farrant G.K."/>
            <person name="Marie D."/>
            <person name="Perennou M."/>
            <person name="Mazard S."/>
            <person name="Labadie K."/>
            <person name="Aury J.-M."/>
            <person name="Wincker P."/>
            <person name="Nicolas Segui A."/>
            <person name="Scanlan D.J."/>
            <person name="Garczarek L."/>
        </authorList>
    </citation>
    <scope>NUCLEOTIDE SEQUENCE</scope>
</reference>
<gene>
    <name evidence="2" type="primary">unk6</name>
</gene>
<dbReference type="AlphaFoldDB" id="A0A024CJ25"/>
<accession>A0A024CJ25</accession>
<evidence type="ECO:0000313" key="2">
    <source>
        <dbReference type="EMBL" id="AHZ34029.1"/>
    </source>
</evidence>
<protein>
    <submittedName>
        <fullName evidence="2">Uncharacterized protein</fullName>
    </submittedName>
</protein>
<name>A0A024CJ25_9SYNE</name>
<proteinExistence type="predicted"/>
<feature type="region of interest" description="Disordered" evidence="1">
    <location>
        <begin position="1"/>
        <end position="21"/>
    </location>
</feature>
<organism evidence="2">
    <name type="scientific">uncultured Synechococcus sp</name>
    <dbReference type="NCBI Taxonomy" id="154535"/>
    <lineage>
        <taxon>Bacteria</taxon>
        <taxon>Bacillati</taxon>
        <taxon>Cyanobacteriota</taxon>
        <taxon>Cyanophyceae</taxon>
        <taxon>Synechococcales</taxon>
        <taxon>Synechococcaceae</taxon>
        <taxon>Synechococcus</taxon>
        <taxon>environmental samples</taxon>
    </lineage>
</organism>